<feature type="transmembrane region" description="Helical" evidence="6">
    <location>
        <begin position="45"/>
        <end position="63"/>
    </location>
</feature>
<feature type="transmembrane region" description="Helical" evidence="6">
    <location>
        <begin position="213"/>
        <end position="236"/>
    </location>
</feature>
<keyword evidence="4 6" id="KW-1133">Transmembrane helix</keyword>
<dbReference type="PANTHER" id="PTHR43124">
    <property type="entry name" value="PURINE EFFLUX PUMP PBUE"/>
    <property type="match status" value="1"/>
</dbReference>
<dbReference type="SUPFAM" id="SSF103473">
    <property type="entry name" value="MFS general substrate transporter"/>
    <property type="match status" value="1"/>
</dbReference>
<evidence type="ECO:0000256" key="3">
    <source>
        <dbReference type="ARBA" id="ARBA00022692"/>
    </source>
</evidence>
<dbReference type="PROSITE" id="PS50850">
    <property type="entry name" value="MFS"/>
    <property type="match status" value="1"/>
</dbReference>
<evidence type="ECO:0000256" key="6">
    <source>
        <dbReference type="SAM" id="Phobius"/>
    </source>
</evidence>
<feature type="transmembrane region" description="Helical" evidence="6">
    <location>
        <begin position="75"/>
        <end position="94"/>
    </location>
</feature>
<evidence type="ECO:0000313" key="8">
    <source>
        <dbReference type="EMBL" id="ODN43302.1"/>
    </source>
</evidence>
<comment type="caution">
    <text evidence="8">The sequence shown here is derived from an EMBL/GenBank/DDBJ whole genome shotgun (WGS) entry which is preliminary data.</text>
</comment>
<keyword evidence="3 6" id="KW-0812">Transmembrane</keyword>
<comment type="subcellular location">
    <subcellularLocation>
        <location evidence="1">Cell membrane</location>
        <topology evidence="1">Multi-pass membrane protein</topology>
    </subcellularLocation>
</comment>
<dbReference type="Proteomes" id="UP000094329">
    <property type="component" value="Unassembled WGS sequence"/>
</dbReference>
<dbReference type="InterPro" id="IPR011701">
    <property type="entry name" value="MFS"/>
</dbReference>
<dbReference type="InterPro" id="IPR020846">
    <property type="entry name" value="MFS_dom"/>
</dbReference>
<dbReference type="Pfam" id="PF07690">
    <property type="entry name" value="MFS_1"/>
    <property type="match status" value="1"/>
</dbReference>
<dbReference type="Gene3D" id="1.20.1250.20">
    <property type="entry name" value="MFS general substrate transporter like domains"/>
    <property type="match status" value="1"/>
</dbReference>
<evidence type="ECO:0000256" key="5">
    <source>
        <dbReference type="ARBA" id="ARBA00023136"/>
    </source>
</evidence>
<proteinExistence type="predicted"/>
<sequence>MTKKQQYRIIYLITLIQAISIIDFMLIMPLGPFLAHSLNIDPNNIGILAGSYMLAGAVIGVLVARRLDRFDRRPIMLFLLAGLAITTFLSTRCYNLTTLLSLRILAGCFGGPISAMVLAIVSDVIPEKERGKAISIVMSAMSISAIIGVPFGLFLANIGSWRTPFYLTSFLCLILFGLTTYLLPTLCDHIKNKQEMKTGFSLWAALHNKKARLAYFCQILNAMASFLIVPNMAIYFTLNLNFPLTGLSLLYIAAGTISFFAMQVVGRLIDKGYSRIILSLFTLTWCLTLLSVFNNSLQNYWQGHLVVPVIAIMFFMMSNVSRRLVLNTLSSKVPKPHQRAGYMSLQVSCVNLAMALGAIGSTFILTTSHNQINHMTDLSILASALAIISLYGGFKLHQLLQLAS</sequence>
<feature type="transmembrane region" description="Helical" evidence="6">
    <location>
        <begin position="165"/>
        <end position="187"/>
    </location>
</feature>
<evidence type="ECO:0000256" key="1">
    <source>
        <dbReference type="ARBA" id="ARBA00004651"/>
    </source>
</evidence>
<keyword evidence="5 6" id="KW-0472">Membrane</keyword>
<feature type="transmembrane region" description="Helical" evidence="6">
    <location>
        <begin position="300"/>
        <end position="320"/>
    </location>
</feature>
<dbReference type="InterPro" id="IPR036259">
    <property type="entry name" value="MFS_trans_sf"/>
</dbReference>
<dbReference type="CDD" id="cd17324">
    <property type="entry name" value="MFS_NepI_like"/>
    <property type="match status" value="1"/>
</dbReference>
<evidence type="ECO:0000259" key="7">
    <source>
        <dbReference type="PROSITE" id="PS50850"/>
    </source>
</evidence>
<dbReference type="InterPro" id="IPR050189">
    <property type="entry name" value="MFS_Efflux_Transporters"/>
</dbReference>
<reference evidence="8 9" key="1">
    <citation type="submission" date="2016-08" db="EMBL/GenBank/DDBJ databases">
        <title>Draft genome sequence of Candidatus Piscirickettsia litoralis, from seawater.</title>
        <authorList>
            <person name="Wan X."/>
            <person name="Lee A.J."/>
            <person name="Hou S."/>
            <person name="Donachie S.P."/>
        </authorList>
    </citation>
    <scope>NUCLEOTIDE SEQUENCE [LARGE SCALE GENOMIC DNA]</scope>
    <source>
        <strain evidence="8 9">Y2</strain>
    </source>
</reference>
<feature type="transmembrane region" description="Helical" evidence="6">
    <location>
        <begin position="133"/>
        <end position="159"/>
    </location>
</feature>
<accession>A0ABX3A348</accession>
<dbReference type="PANTHER" id="PTHR43124:SF3">
    <property type="entry name" value="CHLORAMPHENICOL EFFLUX PUMP RV0191"/>
    <property type="match status" value="1"/>
</dbReference>
<feature type="transmembrane region" description="Helical" evidence="6">
    <location>
        <begin position="9"/>
        <end position="33"/>
    </location>
</feature>
<feature type="transmembrane region" description="Helical" evidence="6">
    <location>
        <begin position="100"/>
        <end position="121"/>
    </location>
</feature>
<protein>
    <recommendedName>
        <fullName evidence="7">Major facilitator superfamily (MFS) profile domain-containing protein</fullName>
    </recommendedName>
</protein>
<feature type="transmembrane region" description="Helical" evidence="6">
    <location>
        <begin position="276"/>
        <end position="294"/>
    </location>
</feature>
<feature type="transmembrane region" description="Helical" evidence="6">
    <location>
        <begin position="341"/>
        <end position="366"/>
    </location>
</feature>
<evidence type="ECO:0000256" key="4">
    <source>
        <dbReference type="ARBA" id="ARBA00022989"/>
    </source>
</evidence>
<gene>
    <name evidence="8" type="ORF">BGC07_10680</name>
</gene>
<keyword evidence="2" id="KW-1003">Cell membrane</keyword>
<feature type="transmembrane region" description="Helical" evidence="6">
    <location>
        <begin position="378"/>
        <end position="394"/>
    </location>
</feature>
<evidence type="ECO:0000313" key="9">
    <source>
        <dbReference type="Proteomes" id="UP000094329"/>
    </source>
</evidence>
<name>A0ABX3A348_9GAMM</name>
<keyword evidence="9" id="KW-1185">Reference proteome</keyword>
<feature type="domain" description="Major facilitator superfamily (MFS) profile" evidence="7">
    <location>
        <begin position="9"/>
        <end position="401"/>
    </location>
</feature>
<organism evidence="8 9">
    <name type="scientific">Piscirickettsia litoralis</name>
    <dbReference type="NCBI Taxonomy" id="1891921"/>
    <lineage>
        <taxon>Bacteria</taxon>
        <taxon>Pseudomonadati</taxon>
        <taxon>Pseudomonadota</taxon>
        <taxon>Gammaproteobacteria</taxon>
        <taxon>Thiotrichales</taxon>
        <taxon>Piscirickettsiaceae</taxon>
        <taxon>Piscirickettsia</taxon>
    </lineage>
</organism>
<evidence type="ECO:0000256" key="2">
    <source>
        <dbReference type="ARBA" id="ARBA00022475"/>
    </source>
</evidence>
<dbReference type="EMBL" id="MDTU01000001">
    <property type="protein sequence ID" value="ODN43302.1"/>
    <property type="molecule type" value="Genomic_DNA"/>
</dbReference>
<dbReference type="RefSeq" id="WP_069313100.1">
    <property type="nucleotide sequence ID" value="NZ_MDTU01000001.1"/>
</dbReference>
<feature type="transmembrane region" description="Helical" evidence="6">
    <location>
        <begin position="248"/>
        <end position="269"/>
    </location>
</feature>